<dbReference type="GO" id="GO:0016042">
    <property type="term" value="P:lipid catabolic process"/>
    <property type="evidence" value="ECO:0007669"/>
    <property type="project" value="UniProtKB-KW"/>
</dbReference>
<reference evidence="8" key="1">
    <citation type="submission" date="2021-07" db="EMBL/GenBank/DDBJ databases">
        <authorList>
            <person name="Catto M.A."/>
            <person name="Jacobson A."/>
            <person name="Kennedy G."/>
            <person name="Labadie P."/>
            <person name="Hunt B.G."/>
            <person name="Srinivasan R."/>
        </authorList>
    </citation>
    <scope>NUCLEOTIDE SEQUENCE</scope>
    <source>
        <strain evidence="8">PL_HMW_Pooled</strain>
        <tissue evidence="8">Head</tissue>
    </source>
</reference>
<keyword evidence="2" id="KW-0732">Signal</keyword>
<name>A0AAE1H314_9NEOP</name>
<dbReference type="Proteomes" id="UP001219518">
    <property type="component" value="Unassembled WGS sequence"/>
</dbReference>
<evidence type="ECO:0000256" key="3">
    <source>
        <dbReference type="ARBA" id="ARBA00022801"/>
    </source>
</evidence>
<gene>
    <name evidence="8" type="ORF">KUF71_004825</name>
</gene>
<reference evidence="8" key="2">
    <citation type="journal article" date="2023" name="BMC Genomics">
        <title>Pest status, molecular evolution, and epigenetic factors derived from the genome assembly of Frankliniella fusca, a thysanopteran phytovirus vector.</title>
        <authorList>
            <person name="Catto M.A."/>
            <person name="Labadie P.E."/>
            <person name="Jacobson A.L."/>
            <person name="Kennedy G.G."/>
            <person name="Srinivasan R."/>
            <person name="Hunt B.G."/>
        </authorList>
    </citation>
    <scope>NUCLEOTIDE SEQUENCE</scope>
    <source>
        <strain evidence="8">PL_HMW_Pooled</strain>
    </source>
</reference>
<dbReference type="InterPro" id="IPR029058">
    <property type="entry name" value="AB_hydrolase_fold"/>
</dbReference>
<dbReference type="SUPFAM" id="SSF53474">
    <property type="entry name" value="alpha/beta-Hydrolases"/>
    <property type="match status" value="1"/>
</dbReference>
<evidence type="ECO:0000313" key="8">
    <source>
        <dbReference type="EMBL" id="KAK3913844.1"/>
    </source>
</evidence>
<dbReference type="AlphaFoldDB" id="A0AAE1H314"/>
<keyword evidence="9" id="KW-1185">Reference proteome</keyword>
<protein>
    <submittedName>
        <fullName evidence="8">Lipase 3</fullName>
    </submittedName>
</protein>
<dbReference type="InterPro" id="IPR006693">
    <property type="entry name" value="AB_hydrolase_lipase"/>
</dbReference>
<dbReference type="PANTHER" id="PTHR11005">
    <property type="entry name" value="LYSOSOMAL ACID LIPASE-RELATED"/>
    <property type="match status" value="1"/>
</dbReference>
<evidence type="ECO:0000256" key="2">
    <source>
        <dbReference type="ARBA" id="ARBA00022729"/>
    </source>
</evidence>
<keyword evidence="4" id="KW-0442">Lipid degradation</keyword>
<keyword evidence="6" id="KW-0325">Glycoprotein</keyword>
<evidence type="ECO:0000313" key="9">
    <source>
        <dbReference type="Proteomes" id="UP001219518"/>
    </source>
</evidence>
<evidence type="ECO:0000256" key="1">
    <source>
        <dbReference type="ARBA" id="ARBA00010701"/>
    </source>
</evidence>
<comment type="caution">
    <text evidence="8">The sequence shown here is derived from an EMBL/GenBank/DDBJ whole genome shotgun (WGS) entry which is preliminary data.</text>
</comment>
<evidence type="ECO:0000256" key="6">
    <source>
        <dbReference type="ARBA" id="ARBA00023180"/>
    </source>
</evidence>
<evidence type="ECO:0000256" key="5">
    <source>
        <dbReference type="ARBA" id="ARBA00023098"/>
    </source>
</evidence>
<evidence type="ECO:0000256" key="4">
    <source>
        <dbReference type="ARBA" id="ARBA00022963"/>
    </source>
</evidence>
<dbReference type="Pfam" id="PF04083">
    <property type="entry name" value="Abhydro_lipase"/>
    <property type="match status" value="1"/>
</dbReference>
<organism evidence="8 9">
    <name type="scientific">Frankliniella fusca</name>
    <dbReference type="NCBI Taxonomy" id="407009"/>
    <lineage>
        <taxon>Eukaryota</taxon>
        <taxon>Metazoa</taxon>
        <taxon>Ecdysozoa</taxon>
        <taxon>Arthropoda</taxon>
        <taxon>Hexapoda</taxon>
        <taxon>Insecta</taxon>
        <taxon>Pterygota</taxon>
        <taxon>Neoptera</taxon>
        <taxon>Paraneoptera</taxon>
        <taxon>Thysanoptera</taxon>
        <taxon>Terebrantia</taxon>
        <taxon>Thripoidea</taxon>
        <taxon>Thripidae</taxon>
        <taxon>Frankliniella</taxon>
    </lineage>
</organism>
<sequence>MVSVRCRPPPSSGPLRSKMNATVSLAGRLMTSSPVCSMMRLATFGALACALPSTPTPPVAVTTPVPRGLDPLDGLSIETNEIPGVGTTPFAAPTAPALLRTPNYDPDVALTTPQLVALHGYPSESHVVRTEDGYLLTLHRIPGGRSHQGPSGGAAARPVVFLQHGLLASSADWVLTGPGKSLAYILADSGYDVWMGNARGNTYSRAHVSLSTKDSAFWNFSWHEIGFYDLPAAIDHVLQVTGQKSLFYIGHSMGTTTFYVMMSTRPEYNDRVMAGVLLAPVVYLGSCRSPIRYLAPYADDYQYLAHLFGADEFLPQNAALQFFAKYGCELAMFELKLCENSIFVICGFDKDQVCFPAVLSHTPAGTSSKTVTHFAQSILTGKFKPFGASPDTPEYDLSKVTVPTAAFYADNDLLSDPRDVEHLFQKVPMKLGKFRVALPSFNHLDFLWGKNAKKLVFDDVLAVLGRFGAQTIRNRSFAVLNYYRTLLQQSGRKYVYGHAPFPGRTTDVEQESTESTQDSR</sequence>
<keyword evidence="3" id="KW-0378">Hydrolase</keyword>
<keyword evidence="5" id="KW-0443">Lipid metabolism</keyword>
<accession>A0AAE1H314</accession>
<feature type="domain" description="Partial AB-hydrolase lipase" evidence="7">
    <location>
        <begin position="113"/>
        <end position="176"/>
    </location>
</feature>
<dbReference type="FunFam" id="3.40.50.1820:FF:000021">
    <property type="entry name" value="Lipase"/>
    <property type="match status" value="1"/>
</dbReference>
<proteinExistence type="inferred from homology"/>
<dbReference type="Gene3D" id="3.40.50.1820">
    <property type="entry name" value="alpha/beta hydrolase"/>
    <property type="match status" value="1"/>
</dbReference>
<dbReference type="EMBL" id="JAHWGI010000340">
    <property type="protein sequence ID" value="KAK3913844.1"/>
    <property type="molecule type" value="Genomic_DNA"/>
</dbReference>
<evidence type="ECO:0000259" key="7">
    <source>
        <dbReference type="Pfam" id="PF04083"/>
    </source>
</evidence>
<comment type="similarity">
    <text evidence="1">Belongs to the AB hydrolase superfamily. Lipase family.</text>
</comment>
<dbReference type="GO" id="GO:0016787">
    <property type="term" value="F:hydrolase activity"/>
    <property type="evidence" value="ECO:0007669"/>
    <property type="project" value="UniProtKB-KW"/>
</dbReference>